<evidence type="ECO:0000256" key="7">
    <source>
        <dbReference type="SAM" id="Phobius"/>
    </source>
</evidence>
<comment type="caution">
    <text evidence="8">The sequence shown here is derived from an EMBL/GenBank/DDBJ whole genome shotgun (WGS) entry which is preliminary data.</text>
</comment>
<evidence type="ECO:0000256" key="5">
    <source>
        <dbReference type="ARBA" id="ARBA00023136"/>
    </source>
</evidence>
<comment type="similarity">
    <text evidence="2">Belongs to the CD225/Dispanin family.</text>
</comment>
<accession>A0A2G8K0Q1</accession>
<organism evidence="8 9">
    <name type="scientific">Stichopus japonicus</name>
    <name type="common">Sea cucumber</name>
    <dbReference type="NCBI Taxonomy" id="307972"/>
    <lineage>
        <taxon>Eukaryota</taxon>
        <taxon>Metazoa</taxon>
        <taxon>Echinodermata</taxon>
        <taxon>Eleutherozoa</taxon>
        <taxon>Echinozoa</taxon>
        <taxon>Holothuroidea</taxon>
        <taxon>Aspidochirotacea</taxon>
        <taxon>Aspidochirotida</taxon>
        <taxon>Stichopodidae</taxon>
        <taxon>Apostichopus</taxon>
    </lineage>
</organism>
<evidence type="ECO:0000256" key="1">
    <source>
        <dbReference type="ARBA" id="ARBA00004370"/>
    </source>
</evidence>
<feature type="compositionally biased region" description="Pro residues" evidence="6">
    <location>
        <begin position="15"/>
        <end position="24"/>
    </location>
</feature>
<evidence type="ECO:0000256" key="3">
    <source>
        <dbReference type="ARBA" id="ARBA00022692"/>
    </source>
</evidence>
<sequence>MHSCFMWNDLTRNPPHNPAYPPPQQGSYPMQPNQPGGGAPPPYYQPPAGQQYPLLDSSILLLDSSILLLDSSILQSLDSSILHREDMLQLHNNLGRYCIGSILLYMYVITPLTTTLNHKKTVIVRQTQIQPNDYLGFAIFVTICCCLPFGIVGIIKATEVRSRFISGDYQGAEDSSRSAKNWSGRIGDWTDTLWLIFLLLRDSVRGDTGGSSRLLLQLLLATVV</sequence>
<evidence type="ECO:0000313" key="8">
    <source>
        <dbReference type="EMBL" id="PIK41572.1"/>
    </source>
</evidence>
<keyword evidence="5 7" id="KW-0472">Membrane</keyword>
<keyword evidence="9" id="KW-1185">Reference proteome</keyword>
<dbReference type="EMBL" id="MRZV01001007">
    <property type="protein sequence ID" value="PIK41572.1"/>
    <property type="molecule type" value="Genomic_DNA"/>
</dbReference>
<keyword evidence="3 7" id="KW-0812">Transmembrane</keyword>
<reference evidence="8 9" key="1">
    <citation type="journal article" date="2017" name="PLoS Biol.">
        <title>The sea cucumber genome provides insights into morphological evolution and visceral regeneration.</title>
        <authorList>
            <person name="Zhang X."/>
            <person name="Sun L."/>
            <person name="Yuan J."/>
            <person name="Sun Y."/>
            <person name="Gao Y."/>
            <person name="Zhang L."/>
            <person name="Li S."/>
            <person name="Dai H."/>
            <person name="Hamel J.F."/>
            <person name="Liu C."/>
            <person name="Yu Y."/>
            <person name="Liu S."/>
            <person name="Lin W."/>
            <person name="Guo K."/>
            <person name="Jin S."/>
            <person name="Xu P."/>
            <person name="Storey K.B."/>
            <person name="Huan P."/>
            <person name="Zhang T."/>
            <person name="Zhou Y."/>
            <person name="Zhang J."/>
            <person name="Lin C."/>
            <person name="Li X."/>
            <person name="Xing L."/>
            <person name="Huo D."/>
            <person name="Sun M."/>
            <person name="Wang L."/>
            <person name="Mercier A."/>
            <person name="Li F."/>
            <person name="Yang H."/>
            <person name="Xiang J."/>
        </authorList>
    </citation>
    <scope>NUCLEOTIDE SEQUENCE [LARGE SCALE GENOMIC DNA]</scope>
    <source>
        <strain evidence="8">Shaxun</strain>
        <tissue evidence="8">Muscle</tissue>
    </source>
</reference>
<feature type="region of interest" description="Disordered" evidence="6">
    <location>
        <begin position="15"/>
        <end position="45"/>
    </location>
</feature>
<keyword evidence="4 7" id="KW-1133">Transmembrane helix</keyword>
<proteinExistence type="inferred from homology"/>
<protein>
    <submittedName>
        <fullName evidence="8">Putative proline-rich transmembrane protein 1</fullName>
    </submittedName>
</protein>
<dbReference type="AlphaFoldDB" id="A0A2G8K0Q1"/>
<dbReference type="GO" id="GO:0016020">
    <property type="term" value="C:membrane"/>
    <property type="evidence" value="ECO:0007669"/>
    <property type="project" value="UniProtKB-SubCell"/>
</dbReference>
<dbReference type="InterPro" id="IPR051423">
    <property type="entry name" value="CD225/Dispanin"/>
</dbReference>
<evidence type="ECO:0000256" key="4">
    <source>
        <dbReference type="ARBA" id="ARBA00022989"/>
    </source>
</evidence>
<feature type="transmembrane region" description="Helical" evidence="7">
    <location>
        <begin position="94"/>
        <end position="114"/>
    </location>
</feature>
<evidence type="ECO:0000256" key="6">
    <source>
        <dbReference type="SAM" id="MobiDB-lite"/>
    </source>
</evidence>
<gene>
    <name evidence="8" type="ORF">BSL78_21578</name>
</gene>
<feature type="transmembrane region" description="Helical" evidence="7">
    <location>
        <begin position="134"/>
        <end position="155"/>
    </location>
</feature>
<dbReference type="InterPro" id="IPR007593">
    <property type="entry name" value="CD225/Dispanin_fam"/>
</dbReference>
<dbReference type="Pfam" id="PF04505">
    <property type="entry name" value="CD225"/>
    <property type="match status" value="1"/>
</dbReference>
<dbReference type="PANTHER" id="PTHR14948:SF44">
    <property type="entry name" value="PROLINE-RICH TRANSMEMBRANE PROTEIN 1-LIKE"/>
    <property type="match status" value="1"/>
</dbReference>
<dbReference type="OrthoDB" id="6083617at2759"/>
<comment type="subcellular location">
    <subcellularLocation>
        <location evidence="1">Membrane</location>
    </subcellularLocation>
</comment>
<evidence type="ECO:0000313" key="9">
    <source>
        <dbReference type="Proteomes" id="UP000230750"/>
    </source>
</evidence>
<dbReference type="PANTHER" id="PTHR14948">
    <property type="entry name" value="NG5"/>
    <property type="match status" value="1"/>
</dbReference>
<name>A0A2G8K0Q1_STIJA</name>
<dbReference type="Proteomes" id="UP000230750">
    <property type="component" value="Unassembled WGS sequence"/>
</dbReference>
<evidence type="ECO:0000256" key="2">
    <source>
        <dbReference type="ARBA" id="ARBA00006843"/>
    </source>
</evidence>